<evidence type="ECO:0000313" key="2">
    <source>
        <dbReference type="EMBL" id="KAF5330727.1"/>
    </source>
</evidence>
<name>A0A8H5BYJ6_9AGAR</name>
<evidence type="ECO:0000259" key="1">
    <source>
        <dbReference type="Pfam" id="PF20236"/>
    </source>
</evidence>
<feature type="domain" description="DUF6593" evidence="1">
    <location>
        <begin position="14"/>
        <end position="134"/>
    </location>
</feature>
<dbReference type="Pfam" id="PF20236">
    <property type="entry name" value="DUF6593"/>
    <property type="match status" value="1"/>
</dbReference>
<proteinExistence type="predicted"/>
<evidence type="ECO:0000313" key="3">
    <source>
        <dbReference type="Proteomes" id="UP000567179"/>
    </source>
</evidence>
<dbReference type="Proteomes" id="UP000567179">
    <property type="component" value="Unassembled WGS sequence"/>
</dbReference>
<dbReference type="OrthoDB" id="3183898at2759"/>
<gene>
    <name evidence="2" type="ORF">D9619_005571</name>
</gene>
<sequence>MPSTTYDLFFTGRDDPRNCVIIGEDVKPVYFCFETERNLMANVRTIVYKGGKEACAKLDWSPGNHLGGVTFGTRTVPMSQLVQPTTSNSSTSRARAFVSADGRRFEWRRSPDGSGSYDLYAAQNMKIAVFRLCAQATAIGPSHGLLQYTFTQEVLLMEALVALCINRWIDRYGM</sequence>
<accession>A0A8H5BYJ6</accession>
<reference evidence="2 3" key="1">
    <citation type="journal article" date="2020" name="ISME J.">
        <title>Uncovering the hidden diversity of litter-decomposition mechanisms in mushroom-forming fungi.</title>
        <authorList>
            <person name="Floudas D."/>
            <person name="Bentzer J."/>
            <person name="Ahren D."/>
            <person name="Johansson T."/>
            <person name="Persson P."/>
            <person name="Tunlid A."/>
        </authorList>
    </citation>
    <scope>NUCLEOTIDE SEQUENCE [LARGE SCALE GENOMIC DNA]</scope>
    <source>
        <strain evidence="2 3">CBS 101986</strain>
    </source>
</reference>
<protein>
    <recommendedName>
        <fullName evidence="1">DUF6593 domain-containing protein</fullName>
    </recommendedName>
</protein>
<organism evidence="2 3">
    <name type="scientific">Psilocybe cf. subviscida</name>
    <dbReference type="NCBI Taxonomy" id="2480587"/>
    <lineage>
        <taxon>Eukaryota</taxon>
        <taxon>Fungi</taxon>
        <taxon>Dikarya</taxon>
        <taxon>Basidiomycota</taxon>
        <taxon>Agaricomycotina</taxon>
        <taxon>Agaricomycetes</taxon>
        <taxon>Agaricomycetidae</taxon>
        <taxon>Agaricales</taxon>
        <taxon>Agaricineae</taxon>
        <taxon>Strophariaceae</taxon>
        <taxon>Psilocybe</taxon>
    </lineage>
</organism>
<comment type="caution">
    <text evidence="2">The sequence shown here is derived from an EMBL/GenBank/DDBJ whole genome shotgun (WGS) entry which is preliminary data.</text>
</comment>
<dbReference type="InterPro" id="IPR046528">
    <property type="entry name" value="DUF6593"/>
</dbReference>
<keyword evidence="3" id="KW-1185">Reference proteome</keyword>
<dbReference type="AlphaFoldDB" id="A0A8H5BYJ6"/>
<dbReference type="EMBL" id="JAACJJ010000001">
    <property type="protein sequence ID" value="KAF5330727.1"/>
    <property type="molecule type" value="Genomic_DNA"/>
</dbReference>